<comment type="similarity">
    <text evidence="3 18">Belongs to the alternative oxidase family.</text>
</comment>
<comment type="function">
    <text evidence="17">Catalyzes cyanide-resistant oxygen consumption. May increase respiration when the cytochrome respiratory pathway is restricted, or in response to low temperatures.</text>
</comment>
<evidence type="ECO:0000256" key="12">
    <source>
        <dbReference type="ARBA" id="ARBA00022989"/>
    </source>
</evidence>
<evidence type="ECO:0000256" key="15">
    <source>
        <dbReference type="ARBA" id="ARBA00023128"/>
    </source>
</evidence>
<name>A0A2J8AHV8_9CHLO</name>
<dbReference type="EMBL" id="PGGS01000015">
    <property type="protein sequence ID" value="PNH12106.1"/>
    <property type="molecule type" value="Genomic_DNA"/>
</dbReference>
<sequence>MQSLSLLSLPKTLSLAPGAIAASSRLLGVGLEATSRLNGPNVAAGTAAGSPLLLRHYAVESLPHQKSHPPPTALKSVGSFAAGAVAPHPGLRPAVESKEVAESKEAAGNKLVESYMQHAAYDTEYLESLKPTHLTPEKMHQRIGLGVVRIARWSFDRATGYGPKMTEAKWLQRMIFLETVAGVPGMVGGMLRHLKSLRSMQRDNGWIHTLLEEAENERMHLLTFFQIRQPGPLFRAAVIAAQGLFFNAFFIGYLLSPKTCHAFVGFLEEEAVKTYTHALADIDAGLLWKDKAAPPIAIQYWGLNKDATMRDVILAVRADEACHAHVNHTLSKLKPSEVNPFVTGASQLP</sequence>
<comment type="subcellular location">
    <subcellularLocation>
        <location evidence="2">Mitochondrion inner membrane</location>
    </subcellularLocation>
</comment>
<keyword evidence="11 18" id="KW-0249">Electron transport</keyword>
<dbReference type="GO" id="GO:0009916">
    <property type="term" value="F:alternative oxidase activity"/>
    <property type="evidence" value="ECO:0007669"/>
    <property type="project" value="UniProtKB-UniRule"/>
</dbReference>
<keyword evidence="8 18" id="KW-0479">Metal-binding</keyword>
<comment type="cofactor">
    <cofactor evidence="18">
        <name>Fe cation</name>
        <dbReference type="ChEBI" id="CHEBI:24875"/>
    </cofactor>
    <text evidence="18">Binds 2 iron ions per subunit.</text>
</comment>
<dbReference type="FunFam" id="1.20.1260.140:FF:000002">
    <property type="entry name" value="Alternative oxidase"/>
    <property type="match status" value="1"/>
</dbReference>
<evidence type="ECO:0000256" key="18">
    <source>
        <dbReference type="RuleBase" id="RU003779"/>
    </source>
</evidence>
<dbReference type="InterPro" id="IPR002680">
    <property type="entry name" value="AOX"/>
</dbReference>
<comment type="subunit">
    <text evidence="4">Homodimer; disulfide-linked.</text>
</comment>
<evidence type="ECO:0000313" key="21">
    <source>
        <dbReference type="Proteomes" id="UP000236333"/>
    </source>
</evidence>
<evidence type="ECO:0000256" key="13">
    <source>
        <dbReference type="ARBA" id="ARBA00023002"/>
    </source>
</evidence>
<comment type="caution">
    <text evidence="20">The sequence shown here is derived from an EMBL/GenBank/DDBJ whole genome shotgun (WGS) entry which is preliminary data.</text>
</comment>
<dbReference type="Pfam" id="PF01786">
    <property type="entry name" value="AOX"/>
    <property type="match status" value="1"/>
</dbReference>
<dbReference type="GO" id="GO:0106292">
    <property type="term" value="F:superoxide-generating NADPH oxidase activity"/>
    <property type="evidence" value="ECO:0007669"/>
    <property type="project" value="UniProtKB-ARBA"/>
</dbReference>
<organism evidence="20 21">
    <name type="scientific">Tetrabaena socialis</name>
    <dbReference type="NCBI Taxonomy" id="47790"/>
    <lineage>
        <taxon>Eukaryota</taxon>
        <taxon>Viridiplantae</taxon>
        <taxon>Chlorophyta</taxon>
        <taxon>core chlorophytes</taxon>
        <taxon>Chlorophyceae</taxon>
        <taxon>CS clade</taxon>
        <taxon>Chlamydomonadales</taxon>
        <taxon>Tetrabaenaceae</taxon>
        <taxon>Tetrabaena</taxon>
    </lineage>
</organism>
<dbReference type="EC" id="1.10.3.11" evidence="18"/>
<evidence type="ECO:0000256" key="9">
    <source>
        <dbReference type="ARBA" id="ARBA00022792"/>
    </source>
</evidence>
<keyword evidence="14 18" id="KW-0408">Iron</keyword>
<evidence type="ECO:0000256" key="17">
    <source>
        <dbReference type="ARBA" id="ARBA00025285"/>
    </source>
</evidence>
<accession>A0A2J8AHV8</accession>
<dbReference type="AlphaFoldDB" id="A0A2J8AHV8"/>
<evidence type="ECO:0000256" key="14">
    <source>
        <dbReference type="ARBA" id="ARBA00023004"/>
    </source>
</evidence>
<keyword evidence="12 19" id="KW-1133">Transmembrane helix</keyword>
<keyword evidence="9" id="KW-0999">Mitochondrion inner membrane</keyword>
<dbReference type="GO" id="GO:0046872">
    <property type="term" value="F:metal ion binding"/>
    <property type="evidence" value="ECO:0007669"/>
    <property type="project" value="UniProtKB-UniRule"/>
</dbReference>
<evidence type="ECO:0000256" key="11">
    <source>
        <dbReference type="ARBA" id="ARBA00022982"/>
    </source>
</evidence>
<evidence type="ECO:0000256" key="16">
    <source>
        <dbReference type="ARBA" id="ARBA00023136"/>
    </source>
</evidence>
<evidence type="ECO:0000313" key="20">
    <source>
        <dbReference type="EMBL" id="PNH12106.1"/>
    </source>
</evidence>
<evidence type="ECO:0000256" key="4">
    <source>
        <dbReference type="ARBA" id="ARBA00011748"/>
    </source>
</evidence>
<keyword evidence="5" id="KW-0813">Transport</keyword>
<keyword evidence="7 18" id="KW-0812">Transmembrane</keyword>
<evidence type="ECO:0000256" key="1">
    <source>
        <dbReference type="ARBA" id="ARBA00001192"/>
    </source>
</evidence>
<dbReference type="OrthoDB" id="16906at2759"/>
<dbReference type="Proteomes" id="UP000236333">
    <property type="component" value="Unassembled WGS sequence"/>
</dbReference>
<keyword evidence="15" id="KW-0496">Mitochondrion</keyword>
<dbReference type="GO" id="GO:0102721">
    <property type="term" value="F:ubiquinol:oxygen oxidoreductase activity"/>
    <property type="evidence" value="ECO:0007669"/>
    <property type="project" value="UniProtKB-EC"/>
</dbReference>
<dbReference type="GO" id="GO:0098803">
    <property type="term" value="C:respiratory chain complex"/>
    <property type="evidence" value="ECO:0007669"/>
    <property type="project" value="UniProtKB-UniRule"/>
</dbReference>
<keyword evidence="16 18" id="KW-0472">Membrane</keyword>
<evidence type="ECO:0000256" key="10">
    <source>
        <dbReference type="ARBA" id="ARBA00022946"/>
    </source>
</evidence>
<dbReference type="GO" id="GO:0005743">
    <property type="term" value="C:mitochondrial inner membrane"/>
    <property type="evidence" value="ECO:0007669"/>
    <property type="project" value="UniProtKB-SubCell"/>
</dbReference>
<dbReference type="CDD" id="cd01053">
    <property type="entry name" value="AOX"/>
    <property type="match status" value="1"/>
</dbReference>
<protein>
    <recommendedName>
        <fullName evidence="18">Ubiquinol oxidase</fullName>
        <ecNumber evidence="18">1.10.3.11</ecNumber>
    </recommendedName>
</protein>
<evidence type="ECO:0000256" key="2">
    <source>
        <dbReference type="ARBA" id="ARBA00004273"/>
    </source>
</evidence>
<evidence type="ECO:0000256" key="5">
    <source>
        <dbReference type="ARBA" id="ARBA00022448"/>
    </source>
</evidence>
<comment type="catalytic activity">
    <reaction evidence="1 18">
        <text>2 a ubiquinol + O2 = 2 a ubiquinone + 2 H2O</text>
        <dbReference type="Rhea" id="RHEA:30255"/>
        <dbReference type="Rhea" id="RHEA-COMP:9565"/>
        <dbReference type="Rhea" id="RHEA-COMP:9566"/>
        <dbReference type="ChEBI" id="CHEBI:15377"/>
        <dbReference type="ChEBI" id="CHEBI:15379"/>
        <dbReference type="ChEBI" id="CHEBI:16389"/>
        <dbReference type="ChEBI" id="CHEBI:17976"/>
        <dbReference type="EC" id="1.10.3.11"/>
    </reaction>
</comment>
<keyword evidence="10" id="KW-0809">Transit peptide</keyword>
<evidence type="ECO:0000256" key="8">
    <source>
        <dbReference type="ARBA" id="ARBA00022723"/>
    </source>
</evidence>
<evidence type="ECO:0000256" key="19">
    <source>
        <dbReference type="SAM" id="Phobius"/>
    </source>
</evidence>
<dbReference type="Gene3D" id="1.20.1260.140">
    <property type="entry name" value="Alternative oxidase"/>
    <property type="match status" value="1"/>
</dbReference>
<keyword evidence="21" id="KW-1185">Reference proteome</keyword>
<keyword evidence="13 18" id="KW-0560">Oxidoreductase</keyword>
<reference evidence="20 21" key="1">
    <citation type="journal article" date="2017" name="Mol. Biol. Evol.">
        <title>The 4-celled Tetrabaena socialis nuclear genome reveals the essential components for genetic control of cell number at the origin of multicellularity in the volvocine lineage.</title>
        <authorList>
            <person name="Featherston J."/>
            <person name="Arakaki Y."/>
            <person name="Hanschen E.R."/>
            <person name="Ferris P.J."/>
            <person name="Michod R.E."/>
            <person name="Olson B.J.S.C."/>
            <person name="Nozaki H."/>
            <person name="Durand P.M."/>
        </authorList>
    </citation>
    <scope>NUCLEOTIDE SEQUENCE [LARGE SCALE GENOMIC DNA]</scope>
    <source>
        <strain evidence="20 21">NIES-571</strain>
    </source>
</reference>
<evidence type="ECO:0000256" key="3">
    <source>
        <dbReference type="ARBA" id="ARBA00008388"/>
    </source>
</evidence>
<keyword evidence="6 18" id="KW-0679">Respiratory chain</keyword>
<proteinExistence type="inferred from homology"/>
<evidence type="ECO:0000256" key="6">
    <source>
        <dbReference type="ARBA" id="ARBA00022660"/>
    </source>
</evidence>
<dbReference type="PANTHER" id="PTHR31803">
    <property type="entry name" value="ALTERNATIVE OXIDASE"/>
    <property type="match status" value="1"/>
</dbReference>
<dbReference type="GO" id="GO:0010230">
    <property type="term" value="P:alternative respiration"/>
    <property type="evidence" value="ECO:0007669"/>
    <property type="project" value="TreeGrafter"/>
</dbReference>
<gene>
    <name evidence="20" type="ORF">TSOC_001012</name>
</gene>
<dbReference type="PANTHER" id="PTHR31803:SF3">
    <property type="entry name" value="ALTERNATIVE OXIDASE"/>
    <property type="match status" value="1"/>
</dbReference>
<dbReference type="InterPro" id="IPR038659">
    <property type="entry name" value="AOX_sf"/>
</dbReference>
<evidence type="ECO:0000256" key="7">
    <source>
        <dbReference type="ARBA" id="ARBA00022692"/>
    </source>
</evidence>
<feature type="transmembrane region" description="Helical" evidence="19">
    <location>
        <begin position="233"/>
        <end position="255"/>
    </location>
</feature>